<name>A0ABV0MPB4_9TELE</name>
<gene>
    <name evidence="2" type="ORF">GOODEAATRI_034642</name>
</gene>
<dbReference type="EMBL" id="JAHRIO010009718">
    <property type="protein sequence ID" value="MEQ2160514.1"/>
    <property type="molecule type" value="Genomic_DNA"/>
</dbReference>
<organism evidence="2 3">
    <name type="scientific">Goodea atripinnis</name>
    <dbReference type="NCBI Taxonomy" id="208336"/>
    <lineage>
        <taxon>Eukaryota</taxon>
        <taxon>Metazoa</taxon>
        <taxon>Chordata</taxon>
        <taxon>Craniata</taxon>
        <taxon>Vertebrata</taxon>
        <taxon>Euteleostomi</taxon>
        <taxon>Actinopterygii</taxon>
        <taxon>Neopterygii</taxon>
        <taxon>Teleostei</taxon>
        <taxon>Neoteleostei</taxon>
        <taxon>Acanthomorphata</taxon>
        <taxon>Ovalentaria</taxon>
        <taxon>Atherinomorphae</taxon>
        <taxon>Cyprinodontiformes</taxon>
        <taxon>Goodeidae</taxon>
        <taxon>Goodea</taxon>
    </lineage>
</organism>
<evidence type="ECO:0000313" key="2">
    <source>
        <dbReference type="EMBL" id="MEQ2160514.1"/>
    </source>
</evidence>
<keyword evidence="3" id="KW-1185">Reference proteome</keyword>
<accession>A0ABV0MPB4</accession>
<feature type="region of interest" description="Disordered" evidence="1">
    <location>
        <begin position="97"/>
        <end position="130"/>
    </location>
</feature>
<evidence type="ECO:0000256" key="1">
    <source>
        <dbReference type="SAM" id="MobiDB-lite"/>
    </source>
</evidence>
<protein>
    <submittedName>
        <fullName evidence="2">Uncharacterized protein</fullName>
    </submittedName>
</protein>
<reference evidence="2 3" key="1">
    <citation type="submission" date="2021-06" db="EMBL/GenBank/DDBJ databases">
        <authorList>
            <person name="Palmer J.M."/>
        </authorList>
    </citation>
    <scope>NUCLEOTIDE SEQUENCE [LARGE SCALE GENOMIC DNA]</scope>
    <source>
        <strain evidence="2 3">GA_2019</strain>
        <tissue evidence="2">Muscle</tissue>
    </source>
</reference>
<comment type="caution">
    <text evidence="2">The sequence shown here is derived from an EMBL/GenBank/DDBJ whole genome shotgun (WGS) entry which is preliminary data.</text>
</comment>
<dbReference type="Proteomes" id="UP001476798">
    <property type="component" value="Unassembled WGS sequence"/>
</dbReference>
<sequence>MGNCIQKQPPSEGDVKFIHSKDLAGRKVIILKDIFRFLLVPIWYRDYNRKTNLGKGKNPVKLKKKIKNWLAEAHKRKAGNDKKRKVYIAVAREEDNDTGVVRGRGRQPQPQPAVATATLPESSAPVGQIT</sequence>
<evidence type="ECO:0000313" key="3">
    <source>
        <dbReference type="Proteomes" id="UP001476798"/>
    </source>
</evidence>
<proteinExistence type="predicted"/>